<organism evidence="3 4">
    <name type="scientific">Dentipellis fragilis</name>
    <dbReference type="NCBI Taxonomy" id="205917"/>
    <lineage>
        <taxon>Eukaryota</taxon>
        <taxon>Fungi</taxon>
        <taxon>Dikarya</taxon>
        <taxon>Basidiomycota</taxon>
        <taxon>Agaricomycotina</taxon>
        <taxon>Agaricomycetes</taxon>
        <taxon>Russulales</taxon>
        <taxon>Hericiaceae</taxon>
        <taxon>Dentipellis</taxon>
    </lineage>
</organism>
<dbReference type="Proteomes" id="UP000298327">
    <property type="component" value="Unassembled WGS sequence"/>
</dbReference>
<keyword evidence="4" id="KW-1185">Reference proteome</keyword>
<evidence type="ECO:0000256" key="1">
    <source>
        <dbReference type="SAM" id="MobiDB-lite"/>
    </source>
</evidence>
<evidence type="ECO:0000313" key="4">
    <source>
        <dbReference type="Proteomes" id="UP000298327"/>
    </source>
</evidence>
<dbReference type="PROSITE" id="PS51203">
    <property type="entry name" value="CS"/>
    <property type="match status" value="1"/>
</dbReference>
<gene>
    <name evidence="3" type="ORF">EVG20_g11176</name>
</gene>
<evidence type="ECO:0000259" key="2">
    <source>
        <dbReference type="PROSITE" id="PS51203"/>
    </source>
</evidence>
<comment type="caution">
    <text evidence="3">The sequence shown here is derived from an EMBL/GenBank/DDBJ whole genome shotgun (WGS) entry which is preliminary data.</text>
</comment>
<dbReference type="PANTHER" id="PTHR12967">
    <property type="entry name" value="PROTEIN SHQ1 HOMOLOG"/>
    <property type="match status" value="1"/>
</dbReference>
<dbReference type="STRING" id="205917.A0A4Y9XLX3"/>
<dbReference type="CDD" id="cd00298">
    <property type="entry name" value="ACD_sHsps_p23-like"/>
    <property type="match status" value="1"/>
</dbReference>
<dbReference type="SUPFAM" id="SSF49764">
    <property type="entry name" value="HSP20-like chaperones"/>
    <property type="match status" value="1"/>
</dbReference>
<dbReference type="GO" id="GO:0051082">
    <property type="term" value="F:unfolded protein binding"/>
    <property type="evidence" value="ECO:0007669"/>
    <property type="project" value="TreeGrafter"/>
</dbReference>
<evidence type="ECO:0000313" key="3">
    <source>
        <dbReference type="EMBL" id="TFY51075.1"/>
    </source>
</evidence>
<dbReference type="Pfam" id="PF21413">
    <property type="entry name" value="SHQ1-like_CS"/>
    <property type="match status" value="1"/>
</dbReference>
<accession>A0A4Y9XLX3</accession>
<dbReference type="PANTHER" id="PTHR12967:SF0">
    <property type="entry name" value="PROTEIN SHQ1 HOMOLOG"/>
    <property type="match status" value="1"/>
</dbReference>
<dbReference type="InterPro" id="IPR008978">
    <property type="entry name" value="HSP20-like_chaperone"/>
</dbReference>
<protein>
    <recommendedName>
        <fullName evidence="2">CS domain-containing protein</fullName>
    </recommendedName>
</protein>
<dbReference type="GO" id="GO:0005737">
    <property type="term" value="C:cytoplasm"/>
    <property type="evidence" value="ECO:0007669"/>
    <property type="project" value="TreeGrafter"/>
</dbReference>
<dbReference type="Gene3D" id="2.60.40.790">
    <property type="match status" value="1"/>
</dbReference>
<dbReference type="OrthoDB" id="73639at2759"/>
<dbReference type="InterPro" id="IPR048696">
    <property type="entry name" value="SHQ1-like_CS"/>
</dbReference>
<sequence>MITPRFSCTQTADSVVVSIYCPSVRAAEVEIHVDETLLSVHIAPYFLRVNFPGNVVEDDDSSAVYDPSTGYLTVTLTKETKGADFPDLDLLAKLLAPKPVSKNAPRGPMIEVIASHEADEDEDAEPEPKPDADADGDAADAAEQDLVDRAQGLSLDDAHLTPEQREILEAAANDWQLPQKAPEEDLLSLQTSVQKRYGFLDAYTGYFRHVGDSENEVNELGVDAETLSLEERRKRRIQHEELKWDEEYYMADFAEDEYINELLHWTHPLLASIEVEPFTEAENLAMLRLPRKECTRPPAPSSLSPFHPLTLTLEIADLATPEQAHSLYLTLVTLLFS</sequence>
<feature type="non-terminal residue" evidence="3">
    <location>
        <position position="337"/>
    </location>
</feature>
<dbReference type="EMBL" id="SEOQ01001619">
    <property type="protein sequence ID" value="TFY51075.1"/>
    <property type="molecule type" value="Genomic_DNA"/>
</dbReference>
<dbReference type="GO" id="GO:0000493">
    <property type="term" value="P:box H/ACA snoRNP assembly"/>
    <property type="evidence" value="ECO:0007669"/>
    <property type="project" value="InterPro"/>
</dbReference>
<reference evidence="3 4" key="1">
    <citation type="submission" date="2019-02" db="EMBL/GenBank/DDBJ databases">
        <title>Genome sequencing of the rare red list fungi Dentipellis fragilis.</title>
        <authorList>
            <person name="Buettner E."/>
            <person name="Kellner H."/>
        </authorList>
    </citation>
    <scope>NUCLEOTIDE SEQUENCE [LARGE SCALE GENOMIC DNA]</scope>
    <source>
        <strain evidence="3 4">DSM 105465</strain>
    </source>
</reference>
<proteinExistence type="predicted"/>
<dbReference type="AlphaFoldDB" id="A0A4Y9XLX3"/>
<dbReference type="InterPro" id="IPR039742">
    <property type="entry name" value="Shq1"/>
</dbReference>
<dbReference type="GO" id="GO:0005654">
    <property type="term" value="C:nucleoplasm"/>
    <property type="evidence" value="ECO:0007669"/>
    <property type="project" value="TreeGrafter"/>
</dbReference>
<feature type="region of interest" description="Disordered" evidence="1">
    <location>
        <begin position="117"/>
        <end position="139"/>
    </location>
</feature>
<dbReference type="InterPro" id="IPR007052">
    <property type="entry name" value="CS_dom"/>
</dbReference>
<name>A0A4Y9XLX3_9AGAM</name>
<feature type="domain" description="CS" evidence="2">
    <location>
        <begin position="1"/>
        <end position="89"/>
    </location>
</feature>